<evidence type="ECO:0000259" key="5">
    <source>
        <dbReference type="PROSITE" id="PS01124"/>
    </source>
</evidence>
<dbReference type="Pfam" id="PF12833">
    <property type="entry name" value="HTH_18"/>
    <property type="match status" value="1"/>
</dbReference>
<dbReference type="PROSITE" id="PS01124">
    <property type="entry name" value="HTH_ARAC_FAMILY_2"/>
    <property type="match status" value="1"/>
</dbReference>
<gene>
    <name evidence="6" type="ORF">IC235_18395</name>
</gene>
<dbReference type="GO" id="GO:0043565">
    <property type="term" value="F:sequence-specific DNA binding"/>
    <property type="evidence" value="ECO:0007669"/>
    <property type="project" value="InterPro"/>
</dbReference>
<dbReference type="EMBL" id="JACXAD010000024">
    <property type="protein sequence ID" value="MBD2769864.1"/>
    <property type="molecule type" value="Genomic_DNA"/>
</dbReference>
<accession>A0A927BGR2</accession>
<feature type="transmembrane region" description="Helical" evidence="4">
    <location>
        <begin position="186"/>
        <end position="204"/>
    </location>
</feature>
<dbReference type="Proteomes" id="UP000612233">
    <property type="component" value="Unassembled WGS sequence"/>
</dbReference>
<dbReference type="AlphaFoldDB" id="A0A927BGR2"/>
<dbReference type="RefSeq" id="WP_191006673.1">
    <property type="nucleotide sequence ID" value="NZ_JACXAD010000024.1"/>
</dbReference>
<dbReference type="InterPro" id="IPR018060">
    <property type="entry name" value="HTH_AraC"/>
</dbReference>
<proteinExistence type="predicted"/>
<dbReference type="Gene3D" id="1.10.10.60">
    <property type="entry name" value="Homeodomain-like"/>
    <property type="match status" value="2"/>
</dbReference>
<dbReference type="SUPFAM" id="SSF46689">
    <property type="entry name" value="Homeodomain-like"/>
    <property type="match status" value="1"/>
</dbReference>
<organism evidence="6 7">
    <name type="scientific">Hymenobacter montanus</name>
    <dbReference type="NCBI Taxonomy" id="2771359"/>
    <lineage>
        <taxon>Bacteria</taxon>
        <taxon>Pseudomonadati</taxon>
        <taxon>Bacteroidota</taxon>
        <taxon>Cytophagia</taxon>
        <taxon>Cytophagales</taxon>
        <taxon>Hymenobacteraceae</taxon>
        <taxon>Hymenobacter</taxon>
    </lineage>
</organism>
<dbReference type="InterPro" id="IPR009057">
    <property type="entry name" value="Homeodomain-like_sf"/>
</dbReference>
<reference evidence="6" key="1">
    <citation type="submission" date="2020-09" db="EMBL/GenBank/DDBJ databases">
        <authorList>
            <person name="Kim M.K."/>
        </authorList>
    </citation>
    <scope>NUCLEOTIDE SEQUENCE</scope>
    <source>
        <strain evidence="6">BT664</strain>
    </source>
</reference>
<feature type="domain" description="HTH araC/xylS-type" evidence="5">
    <location>
        <begin position="270"/>
        <end position="378"/>
    </location>
</feature>
<evidence type="ECO:0000256" key="2">
    <source>
        <dbReference type="ARBA" id="ARBA00023125"/>
    </source>
</evidence>
<keyword evidence="2" id="KW-0238">DNA-binding</keyword>
<dbReference type="PANTHER" id="PTHR43280:SF2">
    <property type="entry name" value="HTH-TYPE TRANSCRIPTIONAL REGULATOR EXSA"/>
    <property type="match status" value="1"/>
</dbReference>
<feature type="transmembrane region" description="Helical" evidence="4">
    <location>
        <begin position="103"/>
        <end position="121"/>
    </location>
</feature>
<keyword evidence="3" id="KW-0804">Transcription</keyword>
<feature type="transmembrane region" description="Helical" evidence="4">
    <location>
        <begin position="41"/>
        <end position="64"/>
    </location>
</feature>
<feature type="transmembrane region" description="Helical" evidence="4">
    <location>
        <begin position="141"/>
        <end position="165"/>
    </location>
</feature>
<name>A0A927BGR2_9BACT</name>
<keyword evidence="4" id="KW-0472">Membrane</keyword>
<dbReference type="InterPro" id="IPR018062">
    <property type="entry name" value="HTH_AraC-typ_CS"/>
</dbReference>
<sequence length="380" mass="43625">MTLSLTVYLFCVSLATANLVMAAVLLLALRKARNRHANRTLSLLMLCLAASFFLGDILYCTPFFEHYPHLIEYDPFLSMCLGPLLYFYILYQTRPDFRLRPRHLLHLLPLPGYFILLWGFYTSDASTKLAYLKLKDWSTIPHFALAPYFREVQLFAYGVACYRLLVRHGRVMRELVSSIDDQQLRWLRHLLLMAAGLFAVWIVSNEFSNTSNMLGIALLFFSYWVPYHAIAQEYIFAKVGAETVLPIIQKIEEAKEVRYRNSTLSPEDIHGLMERLAGHMAHAKPHLDSDLSLTALAEQVQLNPNHLSQVLNEGFGESFYKFVNRHRVEQSKHLLRDPAFAHYSMLGIAYQAGFSAKSTFYKAFKEAVGCSPSEFMKSEV</sequence>
<dbReference type="SMART" id="SM00342">
    <property type="entry name" value="HTH_ARAC"/>
    <property type="match status" value="1"/>
</dbReference>
<evidence type="ECO:0000256" key="3">
    <source>
        <dbReference type="ARBA" id="ARBA00023163"/>
    </source>
</evidence>
<keyword evidence="4" id="KW-0812">Transmembrane</keyword>
<feature type="transmembrane region" description="Helical" evidence="4">
    <location>
        <begin position="6"/>
        <end position="29"/>
    </location>
</feature>
<dbReference type="PANTHER" id="PTHR43280">
    <property type="entry name" value="ARAC-FAMILY TRANSCRIPTIONAL REGULATOR"/>
    <property type="match status" value="1"/>
</dbReference>
<evidence type="ECO:0000313" key="6">
    <source>
        <dbReference type="EMBL" id="MBD2769864.1"/>
    </source>
</evidence>
<evidence type="ECO:0000313" key="7">
    <source>
        <dbReference type="Proteomes" id="UP000612233"/>
    </source>
</evidence>
<keyword evidence="4" id="KW-1133">Transmembrane helix</keyword>
<evidence type="ECO:0000256" key="4">
    <source>
        <dbReference type="SAM" id="Phobius"/>
    </source>
</evidence>
<evidence type="ECO:0000256" key="1">
    <source>
        <dbReference type="ARBA" id="ARBA00023015"/>
    </source>
</evidence>
<protein>
    <submittedName>
        <fullName evidence="6">Helix-turn-helix transcriptional regulator</fullName>
    </submittedName>
</protein>
<keyword evidence="7" id="KW-1185">Reference proteome</keyword>
<dbReference type="GO" id="GO:0003700">
    <property type="term" value="F:DNA-binding transcription factor activity"/>
    <property type="evidence" value="ECO:0007669"/>
    <property type="project" value="InterPro"/>
</dbReference>
<keyword evidence="1" id="KW-0805">Transcription regulation</keyword>
<comment type="caution">
    <text evidence="6">The sequence shown here is derived from an EMBL/GenBank/DDBJ whole genome shotgun (WGS) entry which is preliminary data.</text>
</comment>
<feature type="transmembrane region" description="Helical" evidence="4">
    <location>
        <begin position="70"/>
        <end position="91"/>
    </location>
</feature>
<feature type="transmembrane region" description="Helical" evidence="4">
    <location>
        <begin position="210"/>
        <end position="230"/>
    </location>
</feature>
<dbReference type="PROSITE" id="PS00041">
    <property type="entry name" value="HTH_ARAC_FAMILY_1"/>
    <property type="match status" value="1"/>
</dbReference>